<sequence length="108" mass="11751">MLAPYARSDASQYPCNSTSTGSLAHATHRGMDIDGMSSRLLRYSHQYCCCSGFNGASHDLFSSQRDWTNILARTITGPSRPSGRNSLARSDATTRRVMTDCVDQIGTA</sequence>
<organism evidence="2">
    <name type="scientific">Culex pipiens</name>
    <name type="common">House mosquito</name>
    <dbReference type="NCBI Taxonomy" id="7175"/>
    <lineage>
        <taxon>Eukaryota</taxon>
        <taxon>Metazoa</taxon>
        <taxon>Ecdysozoa</taxon>
        <taxon>Arthropoda</taxon>
        <taxon>Hexapoda</taxon>
        <taxon>Insecta</taxon>
        <taxon>Pterygota</taxon>
        <taxon>Neoptera</taxon>
        <taxon>Endopterygota</taxon>
        <taxon>Diptera</taxon>
        <taxon>Nematocera</taxon>
        <taxon>Culicoidea</taxon>
        <taxon>Culicidae</taxon>
        <taxon>Culicinae</taxon>
        <taxon>Culicini</taxon>
        <taxon>Culex</taxon>
        <taxon>Culex</taxon>
    </lineage>
</organism>
<evidence type="ECO:0000256" key="1">
    <source>
        <dbReference type="SAM" id="MobiDB-lite"/>
    </source>
</evidence>
<dbReference type="EMBL" id="HBUE01032726">
    <property type="protein sequence ID" value="CAG6457373.1"/>
    <property type="molecule type" value="Transcribed_RNA"/>
</dbReference>
<accession>A0A8D8AHQ8</accession>
<feature type="region of interest" description="Disordered" evidence="1">
    <location>
        <begin position="1"/>
        <end position="23"/>
    </location>
</feature>
<proteinExistence type="predicted"/>
<protein>
    <submittedName>
        <fullName evidence="2">(northern house mosquito) hypothetical protein</fullName>
    </submittedName>
</protein>
<reference evidence="2" key="1">
    <citation type="submission" date="2021-05" db="EMBL/GenBank/DDBJ databases">
        <authorList>
            <person name="Alioto T."/>
            <person name="Alioto T."/>
            <person name="Gomez Garrido J."/>
        </authorList>
    </citation>
    <scope>NUCLEOTIDE SEQUENCE</scope>
</reference>
<feature type="compositionally biased region" description="Polar residues" evidence="1">
    <location>
        <begin position="9"/>
        <end position="22"/>
    </location>
</feature>
<dbReference type="AlphaFoldDB" id="A0A8D8AHQ8"/>
<name>A0A8D8AHQ8_CULPI</name>
<evidence type="ECO:0000313" key="2">
    <source>
        <dbReference type="EMBL" id="CAG6457373.1"/>
    </source>
</evidence>
<dbReference type="EMBL" id="HBUE01032722">
    <property type="protein sequence ID" value="CAG6457372.1"/>
    <property type="molecule type" value="Transcribed_RNA"/>
</dbReference>